<evidence type="ECO:0000313" key="4">
    <source>
        <dbReference type="EMBL" id="GLG91159.1"/>
    </source>
</evidence>
<evidence type="ECO:0000313" key="5">
    <source>
        <dbReference type="Proteomes" id="UP001145094"/>
    </source>
</evidence>
<feature type="domain" description="Inosine/uridine-preferring nucleoside hydrolase" evidence="3">
    <location>
        <begin position="4"/>
        <end position="284"/>
    </location>
</feature>
<sequence>MEKILLDTDIGGDIDDAICLAYLLKEPQCDLIGITTVCGEPEKRAAVADAVCRTVGKEIPIVTGLDSTMQPVPVYPTPDGAEALKFWPHSTFEKGDAPAFLYQKIKENPHEVVLIGIGNMTNIATLFCTYPDAAELLKGLYVMNGYFGKEMLPDPYYNWNSWADPLASKIVFSTRTAIYRAVPLEITDRPTIDAEQAEILFRPDSDLMKAVFSFGNAWLEHSEKLTLHDPLAAVCVFHPEVCQFERGTVQVETEQESNMGGTAFMPSPNGNVEIAKTVDRETFYRILSSTLRGKQGEESRRKIPPLVVSRAKSAGAVGEAWLAGLDPMISELEEAWHISVGEALSGGTHAFVGYADGEHGEKYVLKIDMPENLGGEFSRGIHVLKMADGHGFPKLYAYDLKRKACLLERLGKPIQQPGSSVRRQLEMICSALEKIWKIPVTDADLPDGEDSVLWFRKFLGETWEKLNRPCSQEVMDQAFAYLQSREKDLNPSEYVLLHGDAHGRNTLEILSGDGCKLIDPDGIFYEKAYDLGVLMREWTEEYDQFPLEKGKERCNYLHQLTGVPEQAIWEWGYLQTVSTGFVLLQIGQEKTGQQMLRTAEPWAGQNIKKEE</sequence>
<dbReference type="InterPro" id="IPR001910">
    <property type="entry name" value="Inosine/uridine_hydrolase_dom"/>
</dbReference>
<keyword evidence="1" id="KW-0378">Hydrolase</keyword>
<accession>A0A9W6FGA7</accession>
<keyword evidence="2" id="KW-0326">Glycosidase</keyword>
<dbReference type="InterPro" id="IPR006748">
    <property type="entry name" value="NH2Glyco/OHUrea_AB-resist_kin"/>
</dbReference>
<dbReference type="InterPro" id="IPR011009">
    <property type="entry name" value="Kinase-like_dom_sf"/>
</dbReference>
<comment type="caution">
    <text evidence="4">The sequence shown here is derived from an EMBL/GenBank/DDBJ whole genome shotgun (WGS) entry which is preliminary data.</text>
</comment>
<dbReference type="SUPFAM" id="SSF56112">
    <property type="entry name" value="Protein kinase-like (PK-like)"/>
    <property type="match status" value="1"/>
</dbReference>
<dbReference type="Proteomes" id="UP001145094">
    <property type="component" value="Unassembled WGS sequence"/>
</dbReference>
<dbReference type="Pfam" id="PF04655">
    <property type="entry name" value="APH_6_hur"/>
    <property type="match status" value="1"/>
</dbReference>
<reference evidence="4" key="1">
    <citation type="submission" date="2022-11" db="EMBL/GenBank/DDBJ databases">
        <title>Draft genome sequence of Sellimonas catena strain 18CBH55.</title>
        <authorList>
            <person name="Atsushi H."/>
            <person name="Moriya O."/>
            <person name="Mitsuo S."/>
        </authorList>
    </citation>
    <scope>NUCLEOTIDE SEQUENCE</scope>
    <source>
        <strain evidence="4">18CBH55</strain>
    </source>
</reference>
<dbReference type="GO" id="GO:0006152">
    <property type="term" value="P:purine nucleoside catabolic process"/>
    <property type="evidence" value="ECO:0007669"/>
    <property type="project" value="TreeGrafter"/>
</dbReference>
<dbReference type="GO" id="GO:0016773">
    <property type="term" value="F:phosphotransferase activity, alcohol group as acceptor"/>
    <property type="evidence" value="ECO:0007669"/>
    <property type="project" value="InterPro"/>
</dbReference>
<evidence type="ECO:0000256" key="1">
    <source>
        <dbReference type="ARBA" id="ARBA00022801"/>
    </source>
</evidence>
<dbReference type="InterPro" id="IPR023186">
    <property type="entry name" value="IUNH"/>
</dbReference>
<evidence type="ECO:0000256" key="2">
    <source>
        <dbReference type="ARBA" id="ARBA00023295"/>
    </source>
</evidence>
<dbReference type="EMBL" id="BSCH01000017">
    <property type="protein sequence ID" value="GLG91159.1"/>
    <property type="molecule type" value="Genomic_DNA"/>
</dbReference>
<dbReference type="GO" id="GO:0019748">
    <property type="term" value="P:secondary metabolic process"/>
    <property type="evidence" value="ECO:0007669"/>
    <property type="project" value="InterPro"/>
</dbReference>
<dbReference type="SUPFAM" id="SSF53590">
    <property type="entry name" value="Nucleoside hydrolase"/>
    <property type="match status" value="1"/>
</dbReference>
<reference evidence="4" key="2">
    <citation type="submission" date="2022-11" db="EMBL/GenBank/DDBJ databases">
        <title>Draft genome sequence of Sellimonas catena strain 18CBH55.</title>
        <authorList>
            <person name="Hisatomi A."/>
            <person name="Ohkuma M."/>
            <person name="Sakamoto M."/>
        </authorList>
    </citation>
    <scope>NUCLEOTIDE SEQUENCE</scope>
    <source>
        <strain evidence="4">18CBH55</strain>
    </source>
</reference>
<name>A0A9W6FGA7_9FIRM</name>
<dbReference type="GO" id="GO:0005829">
    <property type="term" value="C:cytosol"/>
    <property type="evidence" value="ECO:0007669"/>
    <property type="project" value="TreeGrafter"/>
</dbReference>
<dbReference type="InterPro" id="IPR036452">
    <property type="entry name" value="Ribo_hydro-like"/>
</dbReference>
<evidence type="ECO:0000259" key="3">
    <source>
        <dbReference type="Pfam" id="PF01156"/>
    </source>
</evidence>
<dbReference type="Pfam" id="PF01156">
    <property type="entry name" value="IU_nuc_hydro"/>
    <property type="match status" value="1"/>
</dbReference>
<proteinExistence type="predicted"/>
<dbReference type="Gene3D" id="3.90.245.10">
    <property type="entry name" value="Ribonucleoside hydrolase-like"/>
    <property type="match status" value="1"/>
</dbReference>
<gene>
    <name evidence="4" type="ORF">Selli2_25860</name>
</gene>
<dbReference type="PANTHER" id="PTHR12304">
    <property type="entry name" value="INOSINE-URIDINE PREFERRING NUCLEOSIDE HYDROLASE"/>
    <property type="match status" value="1"/>
</dbReference>
<dbReference type="RefSeq" id="WP_281845619.1">
    <property type="nucleotide sequence ID" value="NZ_BSCH01000017.1"/>
</dbReference>
<organism evidence="4 5">
    <name type="scientific">Sellimonas catena</name>
    <dbReference type="NCBI Taxonomy" id="2994035"/>
    <lineage>
        <taxon>Bacteria</taxon>
        <taxon>Bacillati</taxon>
        <taxon>Bacillota</taxon>
        <taxon>Clostridia</taxon>
        <taxon>Lachnospirales</taxon>
        <taxon>Lachnospiraceae</taxon>
        <taxon>Sellimonas</taxon>
    </lineage>
</organism>
<dbReference type="PANTHER" id="PTHR12304:SF4">
    <property type="entry name" value="URIDINE NUCLEOSIDASE"/>
    <property type="match status" value="1"/>
</dbReference>
<protein>
    <recommendedName>
        <fullName evidence="3">Inosine/uridine-preferring nucleoside hydrolase domain-containing protein</fullName>
    </recommendedName>
</protein>
<dbReference type="GO" id="GO:0008477">
    <property type="term" value="F:purine nucleosidase activity"/>
    <property type="evidence" value="ECO:0007669"/>
    <property type="project" value="TreeGrafter"/>
</dbReference>
<dbReference type="AlphaFoldDB" id="A0A9W6FGA7"/>
<reference evidence="4" key="3">
    <citation type="journal article" date="2023" name="Int. J. Syst. Evol. Microbiol.">
        <title>Sellimonas catena sp. nov., isolated from human faeces.</title>
        <authorList>
            <person name="Hisatomi A."/>
            <person name="Ohkuma M."/>
            <person name="Sakamoto M."/>
        </authorList>
    </citation>
    <scope>NUCLEOTIDE SEQUENCE</scope>
    <source>
        <strain evidence="4">18CBH55</strain>
    </source>
</reference>